<dbReference type="GO" id="GO:0003677">
    <property type="term" value="F:DNA binding"/>
    <property type="evidence" value="ECO:0007669"/>
    <property type="project" value="InterPro"/>
</dbReference>
<dbReference type="KEGG" id="tbe:Trebr_2467"/>
<sequence length="118" mass="13631">MSFWKKVDDELKYQGISRDSLAQMANFTVSSISAGISRDNMPSADLAVRIAKVLHKPLEYFLDDSDIGVDLDLSVFPEQIRKNRQYVKYCSVYDDLERLPVYVRQTIIEMIHKLAVEK</sequence>
<dbReference type="Gene3D" id="1.10.260.40">
    <property type="entry name" value="lambda repressor-like DNA-binding domains"/>
    <property type="match status" value="1"/>
</dbReference>
<evidence type="ECO:0000259" key="1">
    <source>
        <dbReference type="PROSITE" id="PS50943"/>
    </source>
</evidence>
<dbReference type="Proteomes" id="UP000006546">
    <property type="component" value="Chromosome"/>
</dbReference>
<dbReference type="InterPro" id="IPR010982">
    <property type="entry name" value="Lambda_DNA-bd_dom_sf"/>
</dbReference>
<dbReference type="HOGENOM" id="CLU_2072093_0_0_12"/>
<organism evidence="2 3">
    <name type="scientific">Treponema brennaborense (strain DSM 12168 / CIP 105900 / DD5/3)</name>
    <dbReference type="NCBI Taxonomy" id="906968"/>
    <lineage>
        <taxon>Bacteria</taxon>
        <taxon>Pseudomonadati</taxon>
        <taxon>Spirochaetota</taxon>
        <taxon>Spirochaetia</taxon>
        <taxon>Spirochaetales</taxon>
        <taxon>Treponemataceae</taxon>
        <taxon>Treponema</taxon>
    </lineage>
</organism>
<feature type="domain" description="HTH cro/C1-type" evidence="1">
    <location>
        <begin position="12"/>
        <end position="61"/>
    </location>
</feature>
<dbReference type="InterPro" id="IPR001387">
    <property type="entry name" value="Cro/C1-type_HTH"/>
</dbReference>
<dbReference type="AlphaFoldDB" id="F4LNB5"/>
<dbReference type="OrthoDB" id="363116at2"/>
<keyword evidence="3" id="KW-1185">Reference proteome</keyword>
<evidence type="ECO:0000313" key="3">
    <source>
        <dbReference type="Proteomes" id="UP000006546"/>
    </source>
</evidence>
<gene>
    <name evidence="2" type="ordered locus">Trebr_2467</name>
</gene>
<proteinExistence type="predicted"/>
<dbReference type="eggNOG" id="ENOG5030V3K">
    <property type="taxonomic scope" value="Bacteria"/>
</dbReference>
<name>F4LNB5_TREBD</name>
<accession>F4LNB5</accession>
<reference evidence="3" key="1">
    <citation type="submission" date="2011-04" db="EMBL/GenBank/DDBJ databases">
        <title>The complete genome of Treponema brennaborense DSM 12168.</title>
        <authorList>
            <person name="Lucas S."/>
            <person name="Han J."/>
            <person name="Lapidus A."/>
            <person name="Bruce D."/>
            <person name="Goodwin L."/>
            <person name="Pitluck S."/>
            <person name="Peters L."/>
            <person name="Kyrpides N."/>
            <person name="Mavromatis K."/>
            <person name="Ivanova N."/>
            <person name="Mikhailova N."/>
            <person name="Pagani I."/>
            <person name="Teshima H."/>
            <person name="Detter J.C."/>
            <person name="Tapia R."/>
            <person name="Han C."/>
            <person name="Land M."/>
            <person name="Hauser L."/>
            <person name="Markowitz V."/>
            <person name="Cheng J.-F."/>
            <person name="Hugenholtz P."/>
            <person name="Woyke T."/>
            <person name="Wu D."/>
            <person name="Gronow S."/>
            <person name="Wellnitz S."/>
            <person name="Brambilla E."/>
            <person name="Klenk H.-P."/>
            <person name="Eisen J.A."/>
        </authorList>
    </citation>
    <scope>NUCLEOTIDE SEQUENCE [LARGE SCALE GENOMIC DNA]</scope>
    <source>
        <strain evidence="3">DSM 12168 / CIP 105900 / DD5/3</strain>
    </source>
</reference>
<evidence type="ECO:0000313" key="2">
    <source>
        <dbReference type="EMBL" id="AEE17873.1"/>
    </source>
</evidence>
<dbReference type="SUPFAM" id="SSF47413">
    <property type="entry name" value="lambda repressor-like DNA-binding domains"/>
    <property type="match status" value="1"/>
</dbReference>
<dbReference type="STRING" id="906968.Trebr_2467"/>
<protein>
    <submittedName>
        <fullName evidence="2">Helix-turn-helix domain protein</fullName>
    </submittedName>
</protein>
<dbReference type="Pfam" id="PF01381">
    <property type="entry name" value="HTH_3"/>
    <property type="match status" value="1"/>
</dbReference>
<dbReference type="PROSITE" id="PS50943">
    <property type="entry name" value="HTH_CROC1"/>
    <property type="match status" value="1"/>
</dbReference>
<dbReference type="EMBL" id="CP002696">
    <property type="protein sequence ID" value="AEE17873.1"/>
    <property type="molecule type" value="Genomic_DNA"/>
</dbReference>
<dbReference type="RefSeq" id="WP_013759574.1">
    <property type="nucleotide sequence ID" value="NC_015500.1"/>
</dbReference>
<dbReference type="SMART" id="SM00530">
    <property type="entry name" value="HTH_XRE"/>
    <property type="match status" value="1"/>
</dbReference>
<dbReference type="CDD" id="cd00093">
    <property type="entry name" value="HTH_XRE"/>
    <property type="match status" value="1"/>
</dbReference>